<organism evidence="2 3">
    <name type="scientific">Algoriphagus pacificus</name>
    <dbReference type="NCBI Taxonomy" id="2811234"/>
    <lineage>
        <taxon>Bacteria</taxon>
        <taxon>Pseudomonadati</taxon>
        <taxon>Bacteroidota</taxon>
        <taxon>Cytophagia</taxon>
        <taxon>Cytophagales</taxon>
        <taxon>Cyclobacteriaceae</taxon>
        <taxon>Algoriphagus</taxon>
    </lineage>
</organism>
<accession>A0ABS3CJL9</accession>
<dbReference type="PROSITE" id="PS51257">
    <property type="entry name" value="PROKAR_LIPOPROTEIN"/>
    <property type="match status" value="1"/>
</dbReference>
<dbReference type="Pfam" id="PF16267">
    <property type="entry name" value="DUF4920"/>
    <property type="match status" value="1"/>
</dbReference>
<dbReference type="EMBL" id="JAFKCU010000003">
    <property type="protein sequence ID" value="MBN7816686.1"/>
    <property type="molecule type" value="Genomic_DNA"/>
</dbReference>
<proteinExistence type="predicted"/>
<feature type="signal peptide" evidence="1">
    <location>
        <begin position="1"/>
        <end position="25"/>
    </location>
</feature>
<reference evidence="2 3" key="1">
    <citation type="submission" date="2021-03" db="EMBL/GenBank/DDBJ databases">
        <title>novel species isolated from a fishpond in China.</title>
        <authorList>
            <person name="Lu H."/>
            <person name="Cai Z."/>
        </authorList>
    </citation>
    <scope>NUCLEOTIDE SEQUENCE [LARGE SCALE GENOMIC DNA]</scope>
    <source>
        <strain evidence="2 3">YJ13C</strain>
    </source>
</reference>
<comment type="caution">
    <text evidence="2">The sequence shown here is derived from an EMBL/GenBank/DDBJ whole genome shotgun (WGS) entry which is preliminary data.</text>
</comment>
<evidence type="ECO:0000313" key="3">
    <source>
        <dbReference type="Proteomes" id="UP000664480"/>
    </source>
</evidence>
<evidence type="ECO:0000256" key="1">
    <source>
        <dbReference type="SAM" id="SignalP"/>
    </source>
</evidence>
<keyword evidence="3" id="KW-1185">Reference proteome</keyword>
<dbReference type="Proteomes" id="UP000664480">
    <property type="component" value="Unassembled WGS sequence"/>
</dbReference>
<dbReference type="RefSeq" id="WP_206587356.1">
    <property type="nucleotide sequence ID" value="NZ_JAFKCU010000003.1"/>
</dbReference>
<protein>
    <submittedName>
        <fullName evidence="2">DUF4920 domain-containing protein</fullName>
    </submittedName>
</protein>
<dbReference type="InterPro" id="IPR032577">
    <property type="entry name" value="DUF4920"/>
</dbReference>
<gene>
    <name evidence="2" type="ORF">J0A69_14650</name>
</gene>
<feature type="chain" id="PRO_5046070982" evidence="1">
    <location>
        <begin position="26"/>
        <end position="168"/>
    </location>
</feature>
<name>A0ABS3CJL9_9BACT</name>
<evidence type="ECO:0000313" key="2">
    <source>
        <dbReference type="EMBL" id="MBN7816686.1"/>
    </source>
</evidence>
<keyword evidence="1" id="KW-0732">Signal</keyword>
<sequence length="168" mass="18267">MKRIISFIAVTGTILSIACSSPTQVDENASTTAQDTVAGNYGAEVKELNITPTTEMVAFVQENGSFEGKIAGEIKEVCSSKGCWLTMDLPDGSSMRVTFKDYEFFVPKNSQGFPIILDGVATLTETDVKTLQHYAKDEGKSDEEVAKITEPKREITFEAVGVKIKNKA</sequence>